<dbReference type="PANTHER" id="PTHR28187:SF1">
    <property type="entry name" value="PROTEIN RCR1-RELATED"/>
    <property type="match status" value="1"/>
</dbReference>
<reference evidence="3" key="1">
    <citation type="journal article" date="2021" name="IMA Fungus">
        <title>Genomic characterization of three marine fungi, including Emericellopsis atlantica sp. nov. with signatures of a generalist lifestyle and marine biomass degradation.</title>
        <authorList>
            <person name="Hagestad O.C."/>
            <person name="Hou L."/>
            <person name="Andersen J.H."/>
            <person name="Hansen E.H."/>
            <person name="Altermark B."/>
            <person name="Li C."/>
            <person name="Kuhnert E."/>
            <person name="Cox R.J."/>
            <person name="Crous P.W."/>
            <person name="Spatafora J.W."/>
            <person name="Lail K."/>
            <person name="Amirebrahimi M."/>
            <person name="Lipzen A."/>
            <person name="Pangilinan J."/>
            <person name="Andreopoulos W."/>
            <person name="Hayes R.D."/>
            <person name="Ng V."/>
            <person name="Grigoriev I.V."/>
            <person name="Jackson S.A."/>
            <person name="Sutton T.D.S."/>
            <person name="Dobson A.D.W."/>
            <person name="Rama T."/>
        </authorList>
    </citation>
    <scope>NUCLEOTIDE SEQUENCE</scope>
    <source>
        <strain evidence="3">TRa3180A</strain>
    </source>
</reference>
<organism evidence="3 4">
    <name type="scientific">Calycina marina</name>
    <dbReference type="NCBI Taxonomy" id="1763456"/>
    <lineage>
        <taxon>Eukaryota</taxon>
        <taxon>Fungi</taxon>
        <taxon>Dikarya</taxon>
        <taxon>Ascomycota</taxon>
        <taxon>Pezizomycotina</taxon>
        <taxon>Leotiomycetes</taxon>
        <taxon>Helotiales</taxon>
        <taxon>Pezizellaceae</taxon>
        <taxon>Calycina</taxon>
    </lineage>
</organism>
<keyword evidence="2" id="KW-1133">Transmembrane helix</keyword>
<dbReference type="Pfam" id="PF12273">
    <property type="entry name" value="RCR"/>
    <property type="match status" value="1"/>
</dbReference>
<name>A0A9P8CFL0_9HELO</name>
<evidence type="ECO:0000256" key="2">
    <source>
        <dbReference type="SAM" id="Phobius"/>
    </source>
</evidence>
<evidence type="ECO:0000256" key="1">
    <source>
        <dbReference type="SAM" id="MobiDB-lite"/>
    </source>
</evidence>
<dbReference type="Proteomes" id="UP000887226">
    <property type="component" value="Unassembled WGS sequence"/>
</dbReference>
<dbReference type="GO" id="GO:0016192">
    <property type="term" value="P:vesicle-mediated transport"/>
    <property type="evidence" value="ECO:0007669"/>
    <property type="project" value="TreeGrafter"/>
</dbReference>
<feature type="compositionally biased region" description="Low complexity" evidence="1">
    <location>
        <begin position="80"/>
        <end position="99"/>
    </location>
</feature>
<keyword evidence="4" id="KW-1185">Reference proteome</keyword>
<dbReference type="AlphaFoldDB" id="A0A9P8CFL0"/>
<evidence type="ECO:0000313" key="3">
    <source>
        <dbReference type="EMBL" id="KAG9244845.1"/>
    </source>
</evidence>
<feature type="transmembrane region" description="Helical" evidence="2">
    <location>
        <begin position="41"/>
        <end position="61"/>
    </location>
</feature>
<dbReference type="InterPro" id="IPR020999">
    <property type="entry name" value="Chitin_synth_reg_RCR"/>
</dbReference>
<protein>
    <submittedName>
        <fullName evidence="3">Uncharacterized protein</fullName>
    </submittedName>
</protein>
<dbReference type="PANTHER" id="PTHR28187">
    <property type="entry name" value="PROTEIN RCR1-RELATED"/>
    <property type="match status" value="1"/>
</dbReference>
<dbReference type="EMBL" id="MU253880">
    <property type="protein sequence ID" value="KAG9244845.1"/>
    <property type="molecule type" value="Genomic_DNA"/>
</dbReference>
<evidence type="ECO:0000313" key="4">
    <source>
        <dbReference type="Proteomes" id="UP000887226"/>
    </source>
</evidence>
<feature type="region of interest" description="Disordered" evidence="1">
    <location>
        <begin position="70"/>
        <end position="136"/>
    </location>
</feature>
<keyword evidence="2" id="KW-0472">Membrane</keyword>
<accession>A0A9P8CFL0</accession>
<comment type="caution">
    <text evidence="3">The sequence shown here is derived from an EMBL/GenBank/DDBJ whole genome shotgun (WGS) entry which is preliminary data.</text>
</comment>
<keyword evidence="2" id="KW-0812">Transmembrane</keyword>
<feature type="compositionally biased region" description="Polar residues" evidence="1">
    <location>
        <begin position="113"/>
        <end position="125"/>
    </location>
</feature>
<gene>
    <name evidence="3" type="ORF">BJ878DRAFT_575379</name>
</gene>
<sequence length="136" mass="15370">MILPRVAEDAYNTILPRYISSYRTCSYNSRYCSNWSRYGRWVLAGVLIFVALVLVFFLLCCRQRRRRRRMNTATPMATQPAYANNNGPGYGNQGYNSQYAPPAGPPPQEYGGANNSYYGQQTGVSQPAPAYQQGYK</sequence>
<proteinExistence type="predicted"/>